<keyword evidence="2" id="KW-1185">Reference proteome</keyword>
<evidence type="ECO:0000313" key="1">
    <source>
        <dbReference type="EMBL" id="MBV7379819.1"/>
    </source>
</evidence>
<gene>
    <name evidence="1" type="ORF">KJP28_12875</name>
</gene>
<name>A0ABS6T3J3_9RHOB</name>
<evidence type="ECO:0008006" key="3">
    <source>
        <dbReference type="Google" id="ProtNLM"/>
    </source>
</evidence>
<dbReference type="EMBL" id="JAHUZE010000003">
    <property type="protein sequence ID" value="MBV7379819.1"/>
    <property type="molecule type" value="Genomic_DNA"/>
</dbReference>
<comment type="caution">
    <text evidence="1">The sequence shown here is derived from an EMBL/GenBank/DDBJ whole genome shotgun (WGS) entry which is preliminary data.</text>
</comment>
<dbReference type="Proteomes" id="UP000756530">
    <property type="component" value="Unassembled WGS sequence"/>
</dbReference>
<evidence type="ECO:0000313" key="2">
    <source>
        <dbReference type="Proteomes" id="UP000756530"/>
    </source>
</evidence>
<organism evidence="1 2">
    <name type="scientific">Maritimibacter dapengensis</name>
    <dbReference type="NCBI Taxonomy" id="2836868"/>
    <lineage>
        <taxon>Bacteria</taxon>
        <taxon>Pseudomonadati</taxon>
        <taxon>Pseudomonadota</taxon>
        <taxon>Alphaproteobacteria</taxon>
        <taxon>Rhodobacterales</taxon>
        <taxon>Roseobacteraceae</taxon>
        <taxon>Maritimibacter</taxon>
    </lineage>
</organism>
<reference evidence="1 2" key="1">
    <citation type="submission" date="2021-05" db="EMBL/GenBank/DDBJ databases">
        <title>Culturable bacteria isolated from Daya Bay.</title>
        <authorList>
            <person name="Zheng W."/>
            <person name="Yu S."/>
            <person name="Huang Y."/>
        </authorList>
    </citation>
    <scope>NUCLEOTIDE SEQUENCE [LARGE SCALE GENOMIC DNA]</scope>
    <source>
        <strain evidence="1 2">DP4N28-5</strain>
    </source>
</reference>
<accession>A0ABS6T3J3</accession>
<dbReference type="RefSeq" id="WP_218393011.1">
    <property type="nucleotide sequence ID" value="NZ_JAHUZE010000003.1"/>
</dbReference>
<protein>
    <recommendedName>
        <fullName evidence="3">Sulfotransferase family protein</fullName>
    </recommendedName>
</protein>
<proteinExistence type="predicted"/>
<sequence>MTTPLLLHIGYHKTATTWMQKQLFLPEHGYHQVSGHEEVSRYFTDIHGLQFDHEVPRDAILEASSEVPKGSTAVISSELLVGNPFFGGRESDVYAERLHQAFPDAYVLITIRAQDKVLRSIYMQYVSRGGTMPPELFFNMPKTASFPAFSATHFEYDWLIAHYRKLFGDDKVLVLPQEALQGNMDQSIQDLASFCANRNFKGISDAKKKVRMASYPEYAAPFLRRSNYFQKSVLDPNPLVSFGTTPGGLYKGVGFLLKGPFFKKAFDSYRPVSRYVATEFSGRFTESNQRLRELLGGELDLSKYP</sequence>